<evidence type="ECO:0000313" key="1">
    <source>
        <dbReference type="EMBL" id="QBR83395.1"/>
    </source>
</evidence>
<evidence type="ECO:0000313" key="2">
    <source>
        <dbReference type="Proteomes" id="UP000295517"/>
    </source>
</evidence>
<proteinExistence type="predicted"/>
<sequence length="111" mass="12695">MVICICCSEQKKSDLYDNASFCLWQNLILAELYESESEASLQNAYFGKGLALSNSFNLHTIQDMKEKIAPLIVDNITRARAESKARHLFETSDDYKVGLWLESRQRGDEAR</sequence>
<dbReference type="Proteomes" id="UP000295517">
    <property type="component" value="Chromosome"/>
</dbReference>
<organism evidence="1 2">
    <name type="scientific">Legionella israelensis</name>
    <dbReference type="NCBI Taxonomy" id="454"/>
    <lineage>
        <taxon>Bacteria</taxon>
        <taxon>Pseudomonadati</taxon>
        <taxon>Pseudomonadota</taxon>
        <taxon>Gammaproteobacteria</taxon>
        <taxon>Legionellales</taxon>
        <taxon>Legionellaceae</taxon>
        <taxon>Legionella</taxon>
    </lineage>
</organism>
<dbReference type="EMBL" id="CP038254">
    <property type="protein sequence ID" value="QBR83395.1"/>
    <property type="molecule type" value="Genomic_DNA"/>
</dbReference>
<accession>A0AAX1EE38</accession>
<gene>
    <name evidence="1" type="ORF">E3983_02835</name>
</gene>
<dbReference type="InterPro" id="IPR040808">
    <property type="entry name" value="DUF5630"/>
</dbReference>
<reference evidence="1 2" key="1">
    <citation type="submission" date="2019-03" db="EMBL/GenBank/DDBJ databases">
        <title>Diverse conjugative elements silence natural transformation in Legionella species.</title>
        <authorList>
            <person name="Durieux I."/>
            <person name="Ginevra C."/>
            <person name="Attaiech L."/>
            <person name="Picq K."/>
            <person name="Juan P.A."/>
            <person name="Jarraud S."/>
            <person name="Charpentier X."/>
        </authorList>
    </citation>
    <scope>NUCLEOTIDE SEQUENCE [LARGE SCALE GENOMIC DNA]</scope>
    <source>
        <strain evidence="1 2">HL-0427-4011</strain>
    </source>
</reference>
<dbReference type="Pfam" id="PF18632">
    <property type="entry name" value="DUF5630"/>
    <property type="match status" value="1"/>
</dbReference>
<protein>
    <submittedName>
        <fullName evidence="1">Uncharacterized protein</fullName>
    </submittedName>
</protein>
<dbReference type="AlphaFoldDB" id="A0AAX1EE38"/>
<name>A0AAX1EE38_9GAMM</name>